<sequence length="444" mass="49091">MGEVVRTLETQYLHHRLQQHSQQMLSMLAAASLDAIISEDRPVLKTMVTQSVRRDPHIVAVQVANERGTPLVDWQRADVSPHTPHLIFTEGITYEGESFGHIRIKRDISGLQTDIATHVRTMRLFTVGGLLALGAVIISWLHRLVTHPLQQSHHRLTALSTGEFTPQKARTTARELTDLDASVDQLAAALELNRQREDDLQRAHTLLQQERDRALEGVRVKNEFLANMSHELRTPLHGILSFANLGLKRVDTADSERLRNYFTKILNSGDSLLTLLNDLLDLAKLEAGKMTFSFQPYDLRILSSMVADEFDAGYSERSLSLHFTPPPAPAIALVDHKRFQQVLRNLLSNAGKFSPPGGTITLRLCCSETAIRLLVQDQGPGIPPNELETIFDKFTQSSLTRTGAGGTGLGLAICREIVAAHHGGIRAENAPEGGAVLTVELPIQ</sequence>
<dbReference type="FunFam" id="3.30.565.10:FF:000006">
    <property type="entry name" value="Sensor histidine kinase WalK"/>
    <property type="match status" value="1"/>
</dbReference>
<dbReference type="InterPro" id="IPR003661">
    <property type="entry name" value="HisK_dim/P_dom"/>
</dbReference>
<keyword evidence="4" id="KW-0808">Transferase</keyword>
<dbReference type="SUPFAM" id="SSF55874">
    <property type="entry name" value="ATPase domain of HSP90 chaperone/DNA topoisomerase II/histidine kinase"/>
    <property type="match status" value="1"/>
</dbReference>
<evidence type="ECO:0000313" key="10">
    <source>
        <dbReference type="Proteomes" id="UP000019140"/>
    </source>
</evidence>
<dbReference type="InterPro" id="IPR036097">
    <property type="entry name" value="HisK_dim/P_sf"/>
</dbReference>
<dbReference type="HOGENOM" id="CLU_540471_0_0_7"/>
<feature type="transmembrane region" description="Helical" evidence="7">
    <location>
        <begin position="124"/>
        <end position="142"/>
    </location>
</feature>
<dbReference type="PANTHER" id="PTHR43711:SF1">
    <property type="entry name" value="HISTIDINE KINASE 1"/>
    <property type="match status" value="1"/>
</dbReference>
<dbReference type="CDD" id="cd00082">
    <property type="entry name" value="HisKA"/>
    <property type="match status" value="1"/>
</dbReference>
<dbReference type="GO" id="GO:0000155">
    <property type="term" value="F:phosphorelay sensor kinase activity"/>
    <property type="evidence" value="ECO:0007669"/>
    <property type="project" value="InterPro"/>
</dbReference>
<dbReference type="Proteomes" id="UP000019140">
    <property type="component" value="Unassembled WGS sequence"/>
</dbReference>
<keyword evidence="10" id="KW-1185">Reference proteome</keyword>
<dbReference type="InterPro" id="IPR004358">
    <property type="entry name" value="Sig_transdc_His_kin-like_C"/>
</dbReference>
<evidence type="ECO:0000256" key="6">
    <source>
        <dbReference type="ARBA" id="ARBA00023012"/>
    </source>
</evidence>
<keyword evidence="3" id="KW-0597">Phosphoprotein</keyword>
<evidence type="ECO:0000256" key="5">
    <source>
        <dbReference type="ARBA" id="ARBA00022777"/>
    </source>
</evidence>
<keyword evidence="6" id="KW-0902">Two-component regulatory system</keyword>
<dbReference type="SUPFAM" id="SSF47384">
    <property type="entry name" value="Homodimeric domain of signal transducing histidine kinase"/>
    <property type="match status" value="1"/>
</dbReference>
<dbReference type="Pfam" id="PF00512">
    <property type="entry name" value="HisKA"/>
    <property type="match status" value="1"/>
</dbReference>
<feature type="domain" description="Histidine kinase" evidence="8">
    <location>
        <begin position="227"/>
        <end position="444"/>
    </location>
</feature>
<keyword evidence="7" id="KW-0812">Transmembrane</keyword>
<keyword evidence="7" id="KW-0472">Membrane</keyword>
<dbReference type="PATRIC" id="fig|1429439.4.peg.1985"/>
<dbReference type="Gene3D" id="6.10.340.10">
    <property type="match status" value="1"/>
</dbReference>
<dbReference type="Gene3D" id="3.30.565.10">
    <property type="entry name" value="Histidine kinase-like ATPase, C-terminal domain"/>
    <property type="match status" value="1"/>
</dbReference>
<dbReference type="EMBL" id="AZHX01000471">
    <property type="protein sequence ID" value="ETX07374.1"/>
    <property type="molecule type" value="Genomic_DNA"/>
</dbReference>
<dbReference type="PRINTS" id="PR00344">
    <property type="entry name" value="BCTRLSENSOR"/>
</dbReference>
<dbReference type="PANTHER" id="PTHR43711">
    <property type="entry name" value="TWO-COMPONENT HISTIDINE KINASE"/>
    <property type="match status" value="1"/>
</dbReference>
<dbReference type="SMART" id="SM00388">
    <property type="entry name" value="HisKA"/>
    <property type="match status" value="1"/>
</dbReference>
<accession>W4MAI9</accession>
<protein>
    <recommendedName>
        <fullName evidence="2">histidine kinase</fullName>
        <ecNumber evidence="2">2.7.13.3</ecNumber>
    </recommendedName>
</protein>
<comment type="caution">
    <text evidence="9">The sequence shown here is derived from an EMBL/GenBank/DDBJ whole genome shotgun (WGS) entry which is preliminary data.</text>
</comment>
<gene>
    <name evidence="9" type="ORF">ETSY2_11605</name>
</gene>
<evidence type="ECO:0000256" key="1">
    <source>
        <dbReference type="ARBA" id="ARBA00000085"/>
    </source>
</evidence>
<dbReference type="InterPro" id="IPR003594">
    <property type="entry name" value="HATPase_dom"/>
</dbReference>
<name>W4MAI9_9BACT</name>
<evidence type="ECO:0000259" key="8">
    <source>
        <dbReference type="PROSITE" id="PS50109"/>
    </source>
</evidence>
<dbReference type="InterPro" id="IPR005467">
    <property type="entry name" value="His_kinase_dom"/>
</dbReference>
<organism evidence="9 10">
    <name type="scientific">Candidatus Entotheonella gemina</name>
    <dbReference type="NCBI Taxonomy" id="1429439"/>
    <lineage>
        <taxon>Bacteria</taxon>
        <taxon>Pseudomonadati</taxon>
        <taxon>Nitrospinota/Tectimicrobiota group</taxon>
        <taxon>Candidatus Tectimicrobiota</taxon>
        <taxon>Candidatus Entotheonellia</taxon>
        <taxon>Candidatus Entotheonellales</taxon>
        <taxon>Candidatus Entotheonellaceae</taxon>
        <taxon>Candidatus Entotheonella</taxon>
    </lineage>
</organism>
<dbReference type="InterPro" id="IPR036890">
    <property type="entry name" value="HATPase_C_sf"/>
</dbReference>
<evidence type="ECO:0000256" key="2">
    <source>
        <dbReference type="ARBA" id="ARBA00012438"/>
    </source>
</evidence>
<keyword evidence="5" id="KW-0418">Kinase</keyword>
<keyword evidence="7" id="KW-1133">Transmembrane helix</keyword>
<dbReference type="SMART" id="SM00387">
    <property type="entry name" value="HATPase_c"/>
    <property type="match status" value="1"/>
</dbReference>
<evidence type="ECO:0000313" key="9">
    <source>
        <dbReference type="EMBL" id="ETX07374.1"/>
    </source>
</evidence>
<reference evidence="9 10" key="1">
    <citation type="journal article" date="2014" name="Nature">
        <title>An environmental bacterial taxon with a large and distinct metabolic repertoire.</title>
        <authorList>
            <person name="Wilson M.C."/>
            <person name="Mori T."/>
            <person name="Ruckert C."/>
            <person name="Uria A.R."/>
            <person name="Helf M.J."/>
            <person name="Takada K."/>
            <person name="Gernert C."/>
            <person name="Steffens U.A."/>
            <person name="Heycke N."/>
            <person name="Schmitt S."/>
            <person name="Rinke C."/>
            <person name="Helfrich E.J."/>
            <person name="Brachmann A.O."/>
            <person name="Gurgui C."/>
            <person name="Wakimoto T."/>
            <person name="Kracht M."/>
            <person name="Crusemann M."/>
            <person name="Hentschel U."/>
            <person name="Abe I."/>
            <person name="Matsunaga S."/>
            <person name="Kalinowski J."/>
            <person name="Takeyama H."/>
            <person name="Piel J."/>
        </authorList>
    </citation>
    <scope>NUCLEOTIDE SEQUENCE [LARGE SCALE GENOMIC DNA]</scope>
    <source>
        <strain evidence="10">TSY2</strain>
    </source>
</reference>
<dbReference type="Pfam" id="PF02518">
    <property type="entry name" value="HATPase_c"/>
    <property type="match status" value="1"/>
</dbReference>
<evidence type="ECO:0000256" key="7">
    <source>
        <dbReference type="SAM" id="Phobius"/>
    </source>
</evidence>
<dbReference type="EC" id="2.7.13.3" evidence="2"/>
<dbReference type="Gene3D" id="1.10.287.130">
    <property type="match status" value="1"/>
</dbReference>
<dbReference type="InterPro" id="IPR050736">
    <property type="entry name" value="Sensor_HK_Regulatory"/>
</dbReference>
<dbReference type="AlphaFoldDB" id="W4MAI9"/>
<evidence type="ECO:0000256" key="3">
    <source>
        <dbReference type="ARBA" id="ARBA00022553"/>
    </source>
</evidence>
<evidence type="ECO:0000256" key="4">
    <source>
        <dbReference type="ARBA" id="ARBA00022679"/>
    </source>
</evidence>
<dbReference type="PROSITE" id="PS50109">
    <property type="entry name" value="HIS_KIN"/>
    <property type="match status" value="1"/>
</dbReference>
<comment type="catalytic activity">
    <reaction evidence="1">
        <text>ATP + protein L-histidine = ADP + protein N-phospho-L-histidine.</text>
        <dbReference type="EC" id="2.7.13.3"/>
    </reaction>
</comment>
<proteinExistence type="predicted"/>